<evidence type="ECO:0000256" key="1">
    <source>
        <dbReference type="SAM" id="Phobius"/>
    </source>
</evidence>
<gene>
    <name evidence="2" type="ORF">D7I46_03150</name>
</gene>
<protein>
    <submittedName>
        <fullName evidence="2">Transporter</fullName>
    </submittedName>
</protein>
<dbReference type="KEGG" id="lact:D7I46_03150"/>
<reference evidence="2 3" key="1">
    <citation type="submission" date="2018-09" db="EMBL/GenBank/DDBJ databases">
        <title>Genome sequencing of strain 1JSPR-7.</title>
        <authorList>
            <person name="Heo J."/>
            <person name="Kim S.-J."/>
            <person name="Kwon S.-W."/>
        </authorList>
    </citation>
    <scope>NUCLEOTIDE SEQUENCE [LARGE SCALE GENOMIC DNA]</scope>
    <source>
        <strain evidence="2 3">1JSPR-7</strain>
    </source>
</reference>
<accession>A0A387BF10</accession>
<keyword evidence="1" id="KW-0812">Transmembrane</keyword>
<sequence>MKFLKNTILFFKNIKIKPLDFVIIFVLFIASFSTLFFLTSHQAGAEAQVRVNGKVIKTFDLTKNQTWTYRAKNGNWNKIQVLDGKIRDKADNSPDQIAVHRGWISNVGETAVCLPHNLVIEVMSGKKDNQVDYTA</sequence>
<dbReference type="Pfam" id="PF07009">
    <property type="entry name" value="NusG_II"/>
    <property type="match status" value="1"/>
</dbReference>
<proteinExistence type="predicted"/>
<organism evidence="2 3">
    <name type="scientific">Lactococcus allomyrinae</name>
    <dbReference type="NCBI Taxonomy" id="2419773"/>
    <lineage>
        <taxon>Bacteria</taxon>
        <taxon>Bacillati</taxon>
        <taxon>Bacillota</taxon>
        <taxon>Bacilli</taxon>
        <taxon>Lactobacillales</taxon>
        <taxon>Streptococcaceae</taxon>
        <taxon>Lactococcus</taxon>
    </lineage>
</organism>
<dbReference type="OrthoDB" id="47603at2"/>
<evidence type="ECO:0000313" key="2">
    <source>
        <dbReference type="EMBL" id="AYG00169.1"/>
    </source>
</evidence>
<keyword evidence="1" id="KW-0472">Membrane</keyword>
<evidence type="ECO:0000313" key="3">
    <source>
        <dbReference type="Proteomes" id="UP000269374"/>
    </source>
</evidence>
<name>A0A387BF10_9LACT</name>
<dbReference type="AlphaFoldDB" id="A0A387BF10"/>
<dbReference type="CDD" id="cd09911">
    <property type="entry name" value="Lin0431_like"/>
    <property type="match status" value="1"/>
</dbReference>
<dbReference type="RefSeq" id="WP_120771557.1">
    <property type="nucleotide sequence ID" value="NZ_CP032627.1"/>
</dbReference>
<dbReference type="EMBL" id="CP032627">
    <property type="protein sequence ID" value="AYG00169.1"/>
    <property type="molecule type" value="Genomic_DNA"/>
</dbReference>
<keyword evidence="3" id="KW-1185">Reference proteome</keyword>
<dbReference type="InterPro" id="IPR038690">
    <property type="entry name" value="NusG_2_sf"/>
</dbReference>
<dbReference type="Gene3D" id="2.60.320.10">
    <property type="entry name" value="N-utilization substance G protein NusG, insert domain"/>
    <property type="match status" value="1"/>
</dbReference>
<keyword evidence="1" id="KW-1133">Transmembrane helix</keyword>
<dbReference type="Proteomes" id="UP000269374">
    <property type="component" value="Chromosome"/>
</dbReference>
<feature type="transmembrane region" description="Helical" evidence="1">
    <location>
        <begin position="21"/>
        <end position="38"/>
    </location>
</feature>